<feature type="transmembrane region" description="Helical" evidence="1">
    <location>
        <begin position="155"/>
        <end position="171"/>
    </location>
</feature>
<reference evidence="2 3" key="1">
    <citation type="journal article" date="2023" name="Microbiol. Resour. Announc.">
        <title>Complete Genome Sequence of Imperialibacter roseus strain P4T.</title>
        <authorList>
            <person name="Tizabi D.R."/>
            <person name="Bachvaroff T."/>
            <person name="Hill R.T."/>
        </authorList>
    </citation>
    <scope>NUCLEOTIDE SEQUENCE [LARGE SCALE GENOMIC DNA]</scope>
    <source>
        <strain evidence="2 3">P4T</strain>
    </source>
</reference>
<sequence length="218" mass="25611">MEDIYYKKLLDKPSHQLEQLIGNKSKYTIEAVNSAIRILNERDGQSRKTVQDVQSPRVKSTAEEFEWITKCFSKHPYFKQFNGWDIINPAIAALLCLTLNEVVDWYSNETYMETARRLLRAFGPMVIVLTSHLFYRLEHGVSNNLLGRTINDTMFGFSWFLFHSLYKLFIYGTKTETVEEGFFFLFGYLIAIFFSAFVFEIGVGIFKSIFRLFKWHVL</sequence>
<keyword evidence="1" id="KW-1133">Transmembrane helix</keyword>
<gene>
    <name evidence="2" type="ORF">RT717_13370</name>
</gene>
<dbReference type="EMBL" id="CP136051">
    <property type="protein sequence ID" value="WOK09630.1"/>
    <property type="molecule type" value="Genomic_DNA"/>
</dbReference>
<name>A0ABZ0IX33_9BACT</name>
<evidence type="ECO:0000313" key="2">
    <source>
        <dbReference type="EMBL" id="WOK09630.1"/>
    </source>
</evidence>
<dbReference type="Proteomes" id="UP001302349">
    <property type="component" value="Chromosome"/>
</dbReference>
<evidence type="ECO:0000256" key="1">
    <source>
        <dbReference type="SAM" id="Phobius"/>
    </source>
</evidence>
<feature type="transmembrane region" description="Helical" evidence="1">
    <location>
        <begin position="118"/>
        <end position="135"/>
    </location>
</feature>
<proteinExistence type="predicted"/>
<dbReference type="RefSeq" id="WP_317492242.1">
    <property type="nucleotide sequence ID" value="NZ_CP136051.1"/>
</dbReference>
<keyword evidence="1" id="KW-0472">Membrane</keyword>
<protein>
    <submittedName>
        <fullName evidence="2">Uncharacterized protein</fullName>
    </submittedName>
</protein>
<organism evidence="2 3">
    <name type="scientific">Imperialibacter roseus</name>
    <dbReference type="NCBI Taxonomy" id="1324217"/>
    <lineage>
        <taxon>Bacteria</taxon>
        <taxon>Pseudomonadati</taxon>
        <taxon>Bacteroidota</taxon>
        <taxon>Cytophagia</taxon>
        <taxon>Cytophagales</taxon>
        <taxon>Flammeovirgaceae</taxon>
        <taxon>Imperialibacter</taxon>
    </lineage>
</organism>
<feature type="transmembrane region" description="Helical" evidence="1">
    <location>
        <begin position="183"/>
        <end position="206"/>
    </location>
</feature>
<keyword evidence="3" id="KW-1185">Reference proteome</keyword>
<keyword evidence="1" id="KW-0812">Transmembrane</keyword>
<accession>A0ABZ0IX33</accession>
<evidence type="ECO:0000313" key="3">
    <source>
        <dbReference type="Proteomes" id="UP001302349"/>
    </source>
</evidence>